<dbReference type="Proteomes" id="UP001485459">
    <property type="component" value="Chromosome"/>
</dbReference>
<feature type="compositionally biased region" description="Polar residues" evidence="1">
    <location>
        <begin position="402"/>
        <end position="413"/>
    </location>
</feature>
<protein>
    <submittedName>
        <fullName evidence="4">Outer membrane beta-barrel protein</fullName>
    </submittedName>
</protein>
<feature type="signal peptide" evidence="2">
    <location>
        <begin position="1"/>
        <end position="19"/>
    </location>
</feature>
<keyword evidence="2" id="KW-0732">Signal</keyword>
<dbReference type="InterPro" id="IPR041700">
    <property type="entry name" value="OMP_b-brl_3"/>
</dbReference>
<feature type="chain" id="PRO_5045860554" evidence="2">
    <location>
        <begin position="20"/>
        <end position="939"/>
    </location>
</feature>
<evidence type="ECO:0000256" key="1">
    <source>
        <dbReference type="SAM" id="MobiDB-lite"/>
    </source>
</evidence>
<feature type="region of interest" description="Disordered" evidence="1">
    <location>
        <begin position="402"/>
        <end position="436"/>
    </location>
</feature>
<dbReference type="EMBL" id="CP149822">
    <property type="protein sequence ID" value="WZN40231.1"/>
    <property type="molecule type" value="Genomic_DNA"/>
</dbReference>
<feature type="compositionally biased region" description="Basic and acidic residues" evidence="1">
    <location>
        <begin position="414"/>
        <end position="428"/>
    </location>
</feature>
<gene>
    <name evidence="4" type="ORF">WJU16_19880</name>
</gene>
<reference evidence="5" key="1">
    <citation type="submission" date="2024-03" db="EMBL/GenBank/DDBJ databases">
        <title>Chitinophaga horti sp. nov., isolated from garden soil.</title>
        <authorList>
            <person name="Lee D.S."/>
            <person name="Han D.M."/>
            <person name="Baek J.H."/>
            <person name="Choi D.G."/>
            <person name="Jeon J.H."/>
            <person name="Jeon C.O."/>
        </authorList>
    </citation>
    <scope>NUCLEOTIDE SEQUENCE [LARGE SCALE GENOMIC DNA]</scope>
    <source>
        <strain evidence="5">GPA1</strain>
    </source>
</reference>
<dbReference type="Pfam" id="PF14905">
    <property type="entry name" value="OMP_b-brl_3"/>
    <property type="match status" value="1"/>
</dbReference>
<dbReference type="SUPFAM" id="SSF49464">
    <property type="entry name" value="Carboxypeptidase regulatory domain-like"/>
    <property type="match status" value="1"/>
</dbReference>
<proteinExistence type="predicted"/>
<organism evidence="4 5">
    <name type="scientific">Chitinophaga pollutisoli</name>
    <dbReference type="NCBI Taxonomy" id="3133966"/>
    <lineage>
        <taxon>Bacteria</taxon>
        <taxon>Pseudomonadati</taxon>
        <taxon>Bacteroidota</taxon>
        <taxon>Chitinophagia</taxon>
        <taxon>Chitinophagales</taxon>
        <taxon>Chitinophagaceae</taxon>
        <taxon>Chitinophaga</taxon>
    </lineage>
</organism>
<keyword evidence="5" id="KW-1185">Reference proteome</keyword>
<dbReference type="Pfam" id="PF13620">
    <property type="entry name" value="CarboxypepD_reg"/>
    <property type="match status" value="1"/>
</dbReference>
<evidence type="ECO:0000313" key="5">
    <source>
        <dbReference type="Proteomes" id="UP001485459"/>
    </source>
</evidence>
<dbReference type="RefSeq" id="WP_341835157.1">
    <property type="nucleotide sequence ID" value="NZ_CP149822.1"/>
</dbReference>
<evidence type="ECO:0000256" key="2">
    <source>
        <dbReference type="SAM" id="SignalP"/>
    </source>
</evidence>
<name>A0ABZ2YKG3_9BACT</name>
<dbReference type="InterPro" id="IPR008969">
    <property type="entry name" value="CarboxyPept-like_regulatory"/>
</dbReference>
<sequence>MYRNAIVVFLCLFCFTAVAQQRTEIKGAVADSASSELLEMATITAQDPKDSSLITYTLSDKKGAFRLTGLPAGKPVRVLVSYTGYRTWIQIVGTDRSDLGRINLAPAPRELGVVEVAGNRPPITIRKDTIEFNADAFKTRPNAVVEELLKKLPGVDIDQDGKITVNGKPVSRIMVDGRDFFGGDSKIALKNLPTHIIDKVQVSDTKTKIESKMGIEKDGEDKTINFTLKPDKKKGLFGRITGGYGTDERYDASGMLSFFNGARQISVLGSSNNLNKMGFSVNEVMSAAPMRGGSMTVSAGSGGMSVNGISFGGGGEGIRTGSMVGVNYNDEWTKDMKSNTSYQFNNTHSKFNTISENRYNDGRSVLGNRGGYGRNQSHNISLNMEYQLDSVTILSVAPRFSNTRQSSNTTSEEVTYRDLDEKANERNGRNISKNDQNSFSLDLNAMRTLNKKGRSISLRFRGDYGNNSGNAFNYSDQQFFVNNLLDSTNILDQRSVTSGRNESYDLGITYVEPISERWRMNFGYSFRHGINNSSRETFNFDELEKGYNEFDSLYSNRFNNKQSTHSPTVNFQFSNKKKTINATIGGGVLFNSLENLNAYTSENFRQEQTNFNPNTRINWTMPNKGQLSFSYNAHTQQPSIEQLQPVPDNSNPLNIRLGNPDLKTTFSQMFNIGYNKFSPKGFGMFSNIGYRPVNNSMSTYTKVNSDGSQVTQTINVDGVYNFNGHINLSYNKVKKDYQFRVNGGAFGNYSNNVNYSNINNVRGDTAVHKNVSKNLMLGPNVNASFSWKELLDLTLNYRPSYSQVTNNRTSVKTSNFSQRANAGGTLYWPKNFFIENDLAYNYNANIAPGFKKGVAVYSAAIGYEFMNRAANLKLYGYDLFRQNTNIRRMVTELGTFDTRTDMVDQYFMLSFTYNFAKFGSKIGSNRRRDGARGMDMFMW</sequence>
<feature type="domain" description="Outer membrane protein beta-barrel" evidence="3">
    <location>
        <begin position="448"/>
        <end position="758"/>
    </location>
</feature>
<evidence type="ECO:0000313" key="4">
    <source>
        <dbReference type="EMBL" id="WZN40231.1"/>
    </source>
</evidence>
<dbReference type="SUPFAM" id="SSF56935">
    <property type="entry name" value="Porins"/>
    <property type="match status" value="1"/>
</dbReference>
<accession>A0ABZ2YKG3</accession>
<evidence type="ECO:0000259" key="3">
    <source>
        <dbReference type="Pfam" id="PF14905"/>
    </source>
</evidence>